<feature type="compositionally biased region" description="Polar residues" evidence="2">
    <location>
        <begin position="314"/>
        <end position="337"/>
    </location>
</feature>
<accession>A0A0K2T316</accession>
<feature type="binding site" evidence="1">
    <location>
        <position position="12"/>
    </location>
    <ligand>
        <name>Zn(2+)</name>
        <dbReference type="ChEBI" id="CHEBI:29105"/>
    </ligand>
</feature>
<feature type="region of interest" description="Disordered" evidence="2">
    <location>
        <begin position="424"/>
        <end position="537"/>
    </location>
</feature>
<dbReference type="InterPro" id="IPR012934">
    <property type="entry name" value="Znf_AD"/>
</dbReference>
<dbReference type="SMART" id="SM00355">
    <property type="entry name" value="ZnF_C2H2"/>
    <property type="match status" value="3"/>
</dbReference>
<protein>
    <recommendedName>
        <fullName evidence="3">ZAD domain-containing protein</fullName>
    </recommendedName>
</protein>
<feature type="domain" description="ZAD" evidence="3">
    <location>
        <begin position="10"/>
        <end position="76"/>
    </location>
</feature>
<name>A0A0K2T316_LEPSM</name>
<feature type="region of interest" description="Disordered" evidence="2">
    <location>
        <begin position="292"/>
        <end position="337"/>
    </location>
</feature>
<feature type="compositionally biased region" description="Polar residues" evidence="2">
    <location>
        <begin position="509"/>
        <end position="537"/>
    </location>
</feature>
<evidence type="ECO:0000259" key="3">
    <source>
        <dbReference type="PROSITE" id="PS51915"/>
    </source>
</evidence>
<keyword evidence="1" id="KW-0479">Metal-binding</keyword>
<keyword evidence="1" id="KW-0862">Zinc</keyword>
<reference evidence="4" key="1">
    <citation type="submission" date="2014-05" db="EMBL/GenBank/DDBJ databases">
        <authorList>
            <person name="Chronopoulou M."/>
        </authorList>
    </citation>
    <scope>NUCLEOTIDE SEQUENCE</scope>
    <source>
        <tissue evidence="4">Whole organism</tissue>
    </source>
</reference>
<feature type="region of interest" description="Disordered" evidence="2">
    <location>
        <begin position="92"/>
        <end position="117"/>
    </location>
</feature>
<keyword evidence="1" id="KW-0863">Zinc-finger</keyword>
<dbReference type="GO" id="GO:0008270">
    <property type="term" value="F:zinc ion binding"/>
    <property type="evidence" value="ECO:0007669"/>
    <property type="project" value="UniProtKB-UniRule"/>
</dbReference>
<dbReference type="InterPro" id="IPR013087">
    <property type="entry name" value="Znf_C2H2_type"/>
</dbReference>
<feature type="compositionally biased region" description="Polar residues" evidence="2">
    <location>
        <begin position="464"/>
        <end position="477"/>
    </location>
</feature>
<dbReference type="SMART" id="SM00868">
    <property type="entry name" value="zf-AD"/>
    <property type="match status" value="1"/>
</dbReference>
<dbReference type="AlphaFoldDB" id="A0A0K2T316"/>
<feature type="region of interest" description="Disordered" evidence="2">
    <location>
        <begin position="151"/>
        <end position="236"/>
    </location>
</feature>
<dbReference type="GO" id="GO:0005634">
    <property type="term" value="C:nucleus"/>
    <property type="evidence" value="ECO:0007669"/>
    <property type="project" value="InterPro"/>
</dbReference>
<feature type="compositionally biased region" description="Polar residues" evidence="2">
    <location>
        <begin position="428"/>
        <end position="437"/>
    </location>
</feature>
<evidence type="ECO:0000313" key="4">
    <source>
        <dbReference type="EMBL" id="CDW20418.1"/>
    </source>
</evidence>
<proteinExistence type="predicted"/>
<organism evidence="4">
    <name type="scientific">Lepeophtheirus salmonis</name>
    <name type="common">Salmon louse</name>
    <name type="synonym">Caligus salmonis</name>
    <dbReference type="NCBI Taxonomy" id="72036"/>
    <lineage>
        <taxon>Eukaryota</taxon>
        <taxon>Metazoa</taxon>
        <taxon>Ecdysozoa</taxon>
        <taxon>Arthropoda</taxon>
        <taxon>Crustacea</taxon>
        <taxon>Multicrustacea</taxon>
        <taxon>Hexanauplia</taxon>
        <taxon>Copepoda</taxon>
        <taxon>Siphonostomatoida</taxon>
        <taxon>Caligidae</taxon>
        <taxon>Lepeophtheirus</taxon>
    </lineage>
</organism>
<evidence type="ECO:0000256" key="1">
    <source>
        <dbReference type="PROSITE-ProRule" id="PRU01263"/>
    </source>
</evidence>
<feature type="compositionally biased region" description="Basic and acidic residues" evidence="2">
    <location>
        <begin position="292"/>
        <end position="306"/>
    </location>
</feature>
<dbReference type="EMBL" id="HACA01003057">
    <property type="protein sequence ID" value="CDW20418.1"/>
    <property type="molecule type" value="Transcribed_RNA"/>
</dbReference>
<dbReference type="Gene3D" id="3.30.160.60">
    <property type="entry name" value="Classic Zinc Finger"/>
    <property type="match status" value="1"/>
</dbReference>
<feature type="compositionally biased region" description="Basic and acidic residues" evidence="2">
    <location>
        <begin position="480"/>
        <end position="489"/>
    </location>
</feature>
<feature type="compositionally biased region" description="Low complexity" evidence="2">
    <location>
        <begin position="160"/>
        <end position="185"/>
    </location>
</feature>
<feature type="binding site" evidence="1">
    <location>
        <position position="52"/>
    </location>
    <ligand>
        <name>Zn(2+)</name>
        <dbReference type="ChEBI" id="CHEBI:29105"/>
    </ligand>
</feature>
<feature type="binding site" evidence="1">
    <location>
        <position position="15"/>
    </location>
    <ligand>
        <name>Zn(2+)</name>
        <dbReference type="ChEBI" id="CHEBI:29105"/>
    </ligand>
</feature>
<sequence>MVSISGEAFKVCGLCSQLVDTSVDIDEILIDFLSQFLSITPDNFPPKICTDCFSSATEAKRFKEHCIKAIHKIKKTRLCTSVILGKDTVGTSRMISPSRKSEPPPRNSYGILSPRSNNFEKSSLEELQVQIPYTERNEADKKFEEDGCSYLKKKSEKNHSNTSSSISSPSKRQEPNSPSPKSSNSNRKRPSRIIHRTERTTSNYPPPKKKSKGGQGQTPTKARPSSLNSSKDSTELDTAEVFPSIGPYQCEICQKITDTKQEFVQHIKELHRSVVDEEVLESLEQDLKKVERRLQNSQGQDEKVKEEELDSPAEQKNTSLPNNQSTSDGKKPSNNSLSCPRCSAVLSNVYSMKKHQKTKSCRNFVKNTQDINAERFRDDCLESRTCIYCSKVVSRIRDLESHHASKYCSSIRADKEKEFKSKEAVIEKSTNSSSLKENGSLEKRGNTSSISSSNASDYNAKETAATSSSPSQENESMIPSEHEKDDDKISLNNNNNNTQEAKSIETPASDENGSQRSSSKTEGQESTVSDNVDVINS</sequence>
<dbReference type="PROSITE" id="PS51915">
    <property type="entry name" value="ZAD"/>
    <property type="match status" value="1"/>
</dbReference>
<feature type="binding site" evidence="1">
    <location>
        <position position="49"/>
    </location>
    <ligand>
        <name>Zn(2+)</name>
        <dbReference type="ChEBI" id="CHEBI:29105"/>
    </ligand>
</feature>
<dbReference type="OrthoDB" id="10679265at2759"/>
<evidence type="ECO:0000256" key="2">
    <source>
        <dbReference type="SAM" id="MobiDB-lite"/>
    </source>
</evidence>